<name>A0A7S1V1Y2_9STRA</name>
<dbReference type="EMBL" id="HBGK01027133">
    <property type="protein sequence ID" value="CAD9285149.1"/>
    <property type="molecule type" value="Transcribed_RNA"/>
</dbReference>
<sequence>MAYASCECEFFPAVEPPTRCFAITDSVTAHLSKLLFRSTACEAPLPNLPPHILRTHSSAPLHPNLRTSYELPHLLRTHASAPPRYLGTYLVRTPAPIATVNLNLVCTSDGEI</sequence>
<accession>A0A7S1V1Y2</accession>
<organism evidence="1">
    <name type="scientific">Grammatophora oceanica</name>
    <dbReference type="NCBI Taxonomy" id="210454"/>
    <lineage>
        <taxon>Eukaryota</taxon>
        <taxon>Sar</taxon>
        <taxon>Stramenopiles</taxon>
        <taxon>Ochrophyta</taxon>
        <taxon>Bacillariophyta</taxon>
        <taxon>Fragilariophyceae</taxon>
        <taxon>Fragilariophycidae</taxon>
        <taxon>Rhabdonematales</taxon>
        <taxon>Grammatophoraceae</taxon>
        <taxon>Grammatophora</taxon>
    </lineage>
</organism>
<evidence type="ECO:0000313" key="1">
    <source>
        <dbReference type="EMBL" id="CAD9285149.1"/>
    </source>
</evidence>
<dbReference type="AlphaFoldDB" id="A0A7S1V1Y2"/>
<proteinExistence type="predicted"/>
<reference evidence="1" key="1">
    <citation type="submission" date="2021-01" db="EMBL/GenBank/DDBJ databases">
        <authorList>
            <person name="Corre E."/>
            <person name="Pelletier E."/>
            <person name="Niang G."/>
            <person name="Scheremetjew M."/>
            <person name="Finn R."/>
            <person name="Kale V."/>
            <person name="Holt S."/>
            <person name="Cochrane G."/>
            <person name="Meng A."/>
            <person name="Brown T."/>
            <person name="Cohen L."/>
        </authorList>
    </citation>
    <scope>NUCLEOTIDE SEQUENCE</scope>
    <source>
        <strain evidence="1">CCMP 410</strain>
    </source>
</reference>
<gene>
    <name evidence="1" type="ORF">GOCE00092_LOCUS14033</name>
</gene>
<protein>
    <submittedName>
        <fullName evidence="1">Uncharacterized protein</fullName>
    </submittedName>
</protein>